<accession>A0A2M7UX15</accession>
<gene>
    <name evidence="1" type="ORF">COX90_04140</name>
</gene>
<comment type="caution">
    <text evidence="1">The sequence shown here is derived from an EMBL/GenBank/DDBJ whole genome shotgun (WGS) entry which is preliminary data.</text>
</comment>
<protein>
    <submittedName>
        <fullName evidence="1">Uncharacterized protein</fullName>
    </submittedName>
</protein>
<dbReference type="Proteomes" id="UP000230760">
    <property type="component" value="Unassembled WGS sequence"/>
</dbReference>
<organism evidence="1 2">
    <name type="scientific">Candidatus Nealsonbacteria bacterium CG_4_10_14_0_2_um_filter_38_17</name>
    <dbReference type="NCBI Taxonomy" id="1974680"/>
    <lineage>
        <taxon>Bacteria</taxon>
        <taxon>Candidatus Nealsoniibacteriota</taxon>
    </lineage>
</organism>
<reference evidence="2" key="1">
    <citation type="submission" date="2017-09" db="EMBL/GenBank/DDBJ databases">
        <title>Depth-based differentiation of microbial function through sediment-hosted aquifers and enrichment of novel symbionts in the deep terrestrial subsurface.</title>
        <authorList>
            <person name="Probst A.J."/>
            <person name="Ladd B."/>
            <person name="Jarett J.K."/>
            <person name="Geller-Mcgrath D.E."/>
            <person name="Sieber C.M.K."/>
            <person name="Emerson J.B."/>
            <person name="Anantharaman K."/>
            <person name="Thomas B.C."/>
            <person name="Malmstrom R."/>
            <person name="Stieglmeier M."/>
            <person name="Klingl A."/>
            <person name="Woyke T."/>
            <person name="Ryan C.M."/>
            <person name="Banfield J.F."/>
        </authorList>
    </citation>
    <scope>NUCLEOTIDE SEQUENCE [LARGE SCALE GENOMIC DNA]</scope>
</reference>
<proteinExistence type="predicted"/>
<dbReference type="AlphaFoldDB" id="A0A2M7UX15"/>
<dbReference type="EMBL" id="PFPB01000073">
    <property type="protein sequence ID" value="PIZ88512.1"/>
    <property type="molecule type" value="Genomic_DNA"/>
</dbReference>
<evidence type="ECO:0000313" key="2">
    <source>
        <dbReference type="Proteomes" id="UP000230760"/>
    </source>
</evidence>
<name>A0A2M7UX15_9BACT</name>
<evidence type="ECO:0000313" key="1">
    <source>
        <dbReference type="EMBL" id="PIZ88512.1"/>
    </source>
</evidence>
<sequence length="367" mass="41910">MARAAYLAKLREAIATGKIREKPEYGILEVREEVQVPVCWKEKTTRKKEDGTIVISWKDCQGVTTYTPGEVLFPYWRKASEWEFQEWEILPDEELKRRGIIRKNGSFYVQIVSRIRDLPAAVRQRVRHIPAELIARKGAESVIPGDAQIMGDYARRLNRLVDEFLGFQGYSPSLLKKASGVLKQTSAILKNKRTGLKKKALADIRSVFELHPDYFEMPGAISTVMTDLLGQRAINYKMAARSIILGEKWLGLMNEIEIIFRNAYERLCELAAELGKPNVEAVRLLDIAREARGIWIHLNQTVHFDPYYKRIREDDFQGLGNVVRHAEAGKGNTVFNLIKRAAAKLEAVAIGEKVSLDEVQKRREIFA</sequence>